<dbReference type="SUPFAM" id="SSF50630">
    <property type="entry name" value="Acid proteases"/>
    <property type="match status" value="1"/>
</dbReference>
<dbReference type="PROSITE" id="PS51767">
    <property type="entry name" value="PEPTIDASE_A1"/>
    <property type="match status" value="1"/>
</dbReference>
<proteinExistence type="inferred from homology"/>
<dbReference type="PRINTS" id="PR00792">
    <property type="entry name" value="PEPSIN"/>
</dbReference>
<dbReference type="Gene3D" id="2.40.70.10">
    <property type="entry name" value="Acid Proteases"/>
    <property type="match status" value="2"/>
</dbReference>
<gene>
    <name evidence="8" type="ORF">UTRI_04429_B</name>
</gene>
<dbReference type="EMBL" id="OOIN01000021">
    <property type="protein sequence ID" value="SPO28039.1"/>
    <property type="molecule type" value="Genomic_DNA"/>
</dbReference>
<dbReference type="GO" id="GO:0006508">
    <property type="term" value="P:proteolysis"/>
    <property type="evidence" value="ECO:0007669"/>
    <property type="project" value="UniProtKB-KW"/>
</dbReference>
<dbReference type="InterPro" id="IPR034164">
    <property type="entry name" value="Pepsin-like_dom"/>
</dbReference>
<dbReference type="InterPro" id="IPR001461">
    <property type="entry name" value="Aspartic_peptidase_A1"/>
</dbReference>
<dbReference type="OrthoDB" id="2747330at2759"/>
<dbReference type="InterPro" id="IPR001969">
    <property type="entry name" value="Aspartic_peptidase_AS"/>
</dbReference>
<feature type="compositionally biased region" description="Basic and acidic residues" evidence="5">
    <location>
        <begin position="79"/>
        <end position="96"/>
    </location>
</feature>
<feature type="signal peptide" evidence="6">
    <location>
        <begin position="1"/>
        <end position="22"/>
    </location>
</feature>
<organism evidence="8 9">
    <name type="scientific">Ustilago trichophora</name>
    <dbReference type="NCBI Taxonomy" id="86804"/>
    <lineage>
        <taxon>Eukaryota</taxon>
        <taxon>Fungi</taxon>
        <taxon>Dikarya</taxon>
        <taxon>Basidiomycota</taxon>
        <taxon>Ustilaginomycotina</taxon>
        <taxon>Ustilaginomycetes</taxon>
        <taxon>Ustilaginales</taxon>
        <taxon>Ustilaginaceae</taxon>
        <taxon>Ustilago</taxon>
    </lineage>
</organism>
<dbReference type="InterPro" id="IPR033121">
    <property type="entry name" value="PEPTIDASE_A1"/>
</dbReference>
<protein>
    <submittedName>
        <fullName evidence="8">Related to pepsinogen</fullName>
    </submittedName>
</protein>
<keyword evidence="6" id="KW-0732">Signal</keyword>
<dbReference type="CDD" id="cd05471">
    <property type="entry name" value="pepsin_like"/>
    <property type="match status" value="1"/>
</dbReference>
<reference evidence="8 9" key="1">
    <citation type="submission" date="2018-03" db="EMBL/GenBank/DDBJ databases">
        <authorList>
            <person name="Guldener U."/>
        </authorList>
    </citation>
    <scope>NUCLEOTIDE SEQUENCE [LARGE SCALE GENOMIC DNA]</scope>
    <source>
        <strain evidence="8 9">NBRC100155</strain>
    </source>
</reference>
<accession>A0A5C3EFT9</accession>
<evidence type="ECO:0000313" key="8">
    <source>
        <dbReference type="EMBL" id="SPO28039.1"/>
    </source>
</evidence>
<keyword evidence="4" id="KW-0645">Protease</keyword>
<evidence type="ECO:0000256" key="4">
    <source>
        <dbReference type="RuleBase" id="RU000454"/>
    </source>
</evidence>
<evidence type="ECO:0000256" key="1">
    <source>
        <dbReference type="ARBA" id="ARBA00007447"/>
    </source>
</evidence>
<dbReference type="GO" id="GO:0004190">
    <property type="term" value="F:aspartic-type endopeptidase activity"/>
    <property type="evidence" value="ECO:0007669"/>
    <property type="project" value="UniProtKB-KW"/>
</dbReference>
<keyword evidence="2 4" id="KW-0064">Aspartyl protease</keyword>
<evidence type="ECO:0000259" key="7">
    <source>
        <dbReference type="PROSITE" id="PS51767"/>
    </source>
</evidence>
<name>A0A5C3EFT9_9BASI</name>
<dbReference type="Pfam" id="PF00026">
    <property type="entry name" value="Asp"/>
    <property type="match status" value="1"/>
</dbReference>
<feature type="domain" description="Peptidase A1" evidence="7">
    <location>
        <begin position="154"/>
        <end position="517"/>
    </location>
</feature>
<dbReference type="PANTHER" id="PTHR47966:SF51">
    <property type="entry name" value="BETA-SITE APP-CLEAVING ENZYME, ISOFORM A-RELATED"/>
    <property type="match status" value="1"/>
</dbReference>
<dbReference type="PROSITE" id="PS00141">
    <property type="entry name" value="ASP_PROTEASE"/>
    <property type="match status" value="1"/>
</dbReference>
<sequence length="525" mass="56868">MKSTAVIVGLAATATLTSVAFAKHQLDVSHEPITALFAADGTPSHPHFLASRWETSELPLDFRKRHLSGAGSKRSVKACRSENAKAHSNKEHDHDHHRGHYKHDTKHRGQHAIHTTLDHLGHKVNSWIDGSKYHDHSLGIVINKATDNSADNEWLVNVGFGTRPQKLKMVFDTGSPDTWVYSPACCYANNHTFFDPAKSSTYHNRTVTNGTAQAAPAATPAQPWSSTYGSGSSVSGYVGLDDFTFGQQKLKVDQLPLALTTNITGSRASRGMEGLIGLSAGSGSYTKGGWTTPFEAMSSRGLINQTYMTATLIKANRKTGKGGGGRYTFGQVDDDHLEGNITWTRALSPFLWAGYFDKMSMGDTLLAAAPGTNDRPIRFMVDTGSAVLYLPPPIVKQINSQIAGSYIANASSGLAFPYLIPCDTGLKRHEKKFNNPTFSLQVGGTNFSIPKEDYVFYANQPVPAAVAGGQENMCYSAFQTGPAQISIIGLSFIKNHVVVFDQGGRNLTASARRIGLGQRSDVRYD</sequence>
<evidence type="ECO:0000256" key="6">
    <source>
        <dbReference type="SAM" id="SignalP"/>
    </source>
</evidence>
<dbReference type="InterPro" id="IPR021109">
    <property type="entry name" value="Peptidase_aspartic_dom_sf"/>
</dbReference>
<keyword evidence="9" id="KW-1185">Reference proteome</keyword>
<dbReference type="PANTHER" id="PTHR47966">
    <property type="entry name" value="BETA-SITE APP-CLEAVING ENZYME, ISOFORM A-RELATED"/>
    <property type="match status" value="1"/>
</dbReference>
<feature type="chain" id="PRO_5022880603" evidence="6">
    <location>
        <begin position="23"/>
        <end position="525"/>
    </location>
</feature>
<dbReference type="AlphaFoldDB" id="A0A5C3EFT9"/>
<feature type="active site" evidence="3">
    <location>
        <position position="172"/>
    </location>
</feature>
<evidence type="ECO:0000256" key="3">
    <source>
        <dbReference type="PIRSR" id="PIRSR601461-1"/>
    </source>
</evidence>
<evidence type="ECO:0000313" key="9">
    <source>
        <dbReference type="Proteomes" id="UP000324022"/>
    </source>
</evidence>
<comment type="similarity">
    <text evidence="1 4">Belongs to the peptidase A1 family.</text>
</comment>
<dbReference type="Proteomes" id="UP000324022">
    <property type="component" value="Unassembled WGS sequence"/>
</dbReference>
<keyword evidence="4" id="KW-0378">Hydrolase</keyword>
<feature type="region of interest" description="Disordered" evidence="5">
    <location>
        <begin position="69"/>
        <end position="103"/>
    </location>
</feature>
<feature type="active site" evidence="3">
    <location>
        <position position="382"/>
    </location>
</feature>
<evidence type="ECO:0000256" key="5">
    <source>
        <dbReference type="SAM" id="MobiDB-lite"/>
    </source>
</evidence>
<evidence type="ECO:0000256" key="2">
    <source>
        <dbReference type="ARBA" id="ARBA00022750"/>
    </source>
</evidence>